<dbReference type="Pfam" id="PF03466">
    <property type="entry name" value="LysR_substrate"/>
    <property type="match status" value="1"/>
</dbReference>
<dbReference type="SUPFAM" id="SSF53850">
    <property type="entry name" value="Periplasmic binding protein-like II"/>
    <property type="match status" value="1"/>
</dbReference>
<dbReference type="Gene3D" id="3.40.190.10">
    <property type="entry name" value="Periplasmic binding protein-like II"/>
    <property type="match status" value="2"/>
</dbReference>
<protein>
    <submittedName>
        <fullName evidence="6">LysR family transcriptional regulator</fullName>
    </submittedName>
</protein>
<dbReference type="PRINTS" id="PR00039">
    <property type="entry name" value="HTHLYSR"/>
</dbReference>
<evidence type="ECO:0000259" key="5">
    <source>
        <dbReference type="PROSITE" id="PS50931"/>
    </source>
</evidence>
<organism evidence="6 7">
    <name type="scientific">Bordetella petrii</name>
    <dbReference type="NCBI Taxonomy" id="94624"/>
    <lineage>
        <taxon>Bacteria</taxon>
        <taxon>Pseudomonadati</taxon>
        <taxon>Pseudomonadota</taxon>
        <taxon>Betaproteobacteria</taxon>
        <taxon>Burkholderiales</taxon>
        <taxon>Alcaligenaceae</taxon>
        <taxon>Bordetella</taxon>
    </lineage>
</organism>
<name>A0ABT7W411_9BORD</name>
<evidence type="ECO:0000256" key="4">
    <source>
        <dbReference type="ARBA" id="ARBA00023163"/>
    </source>
</evidence>
<dbReference type="Pfam" id="PF00126">
    <property type="entry name" value="HTH_1"/>
    <property type="match status" value="1"/>
</dbReference>
<evidence type="ECO:0000313" key="6">
    <source>
        <dbReference type="EMBL" id="MDM9559932.1"/>
    </source>
</evidence>
<proteinExistence type="inferred from homology"/>
<sequence>MANWTHRIRLRHLELLLRLCETRNLSKVAGELNITQPALSKWLKDLEGDLGVPLFLRQARGIAPTAAALELAEHARGILGRLDRAQAAMEQSARGASGYLAVGFSPVVAPVLLPASIRHFRAAYPRVVVQIVEGTLDHLLPRLHDGHFDIVVGRLEERTFPGGLKCAALYDEPVCLSVGRSHPLARARKVGWADVRAYPWISPEPSTPLRIRLDYELALAGESHPWHQIESSSVQTNVALLSGSDLIAPMSRRLAEHFQRQGLLKILPLDMSSRGAIGMMWREDATRSEHLQYFIDSLRHAVG</sequence>
<gene>
    <name evidence="6" type="ORF">QUC21_12930</name>
</gene>
<dbReference type="PANTHER" id="PTHR30419:SF8">
    <property type="entry name" value="NITROGEN ASSIMILATION TRANSCRIPTIONAL ACTIVATOR-RELATED"/>
    <property type="match status" value="1"/>
</dbReference>
<dbReference type="InterPro" id="IPR000847">
    <property type="entry name" value="LysR_HTH_N"/>
</dbReference>
<reference evidence="6" key="1">
    <citation type="submission" date="2023-06" db="EMBL/GenBank/DDBJ databases">
        <title>full genome analysis of Phenantherene degrader P3.</title>
        <authorList>
            <person name="Akbar A."/>
            <person name="Rahmeh R."/>
            <person name="Kishk M."/>
        </authorList>
    </citation>
    <scope>NUCLEOTIDE SEQUENCE</scope>
    <source>
        <strain evidence="6">P3</strain>
    </source>
</reference>
<dbReference type="InterPro" id="IPR005119">
    <property type="entry name" value="LysR_subst-bd"/>
</dbReference>
<comment type="caution">
    <text evidence="6">The sequence shown here is derived from an EMBL/GenBank/DDBJ whole genome shotgun (WGS) entry which is preliminary data.</text>
</comment>
<comment type="similarity">
    <text evidence="1">Belongs to the LysR transcriptional regulatory family.</text>
</comment>
<evidence type="ECO:0000256" key="1">
    <source>
        <dbReference type="ARBA" id="ARBA00009437"/>
    </source>
</evidence>
<dbReference type="RefSeq" id="WP_289785803.1">
    <property type="nucleotide sequence ID" value="NZ_JAUDJE010000010.1"/>
</dbReference>
<keyword evidence="7" id="KW-1185">Reference proteome</keyword>
<keyword evidence="2" id="KW-0805">Transcription regulation</keyword>
<evidence type="ECO:0000313" key="7">
    <source>
        <dbReference type="Proteomes" id="UP001175604"/>
    </source>
</evidence>
<evidence type="ECO:0000256" key="2">
    <source>
        <dbReference type="ARBA" id="ARBA00023015"/>
    </source>
</evidence>
<keyword evidence="4" id="KW-0804">Transcription</keyword>
<dbReference type="InterPro" id="IPR036390">
    <property type="entry name" value="WH_DNA-bd_sf"/>
</dbReference>
<keyword evidence="3" id="KW-0238">DNA-binding</keyword>
<dbReference type="PROSITE" id="PS50931">
    <property type="entry name" value="HTH_LYSR"/>
    <property type="match status" value="1"/>
</dbReference>
<dbReference type="InterPro" id="IPR036388">
    <property type="entry name" value="WH-like_DNA-bd_sf"/>
</dbReference>
<dbReference type="Proteomes" id="UP001175604">
    <property type="component" value="Unassembled WGS sequence"/>
</dbReference>
<dbReference type="InterPro" id="IPR050950">
    <property type="entry name" value="HTH-type_LysR_regulators"/>
</dbReference>
<evidence type="ECO:0000256" key="3">
    <source>
        <dbReference type="ARBA" id="ARBA00023125"/>
    </source>
</evidence>
<dbReference type="Gene3D" id="1.10.10.10">
    <property type="entry name" value="Winged helix-like DNA-binding domain superfamily/Winged helix DNA-binding domain"/>
    <property type="match status" value="1"/>
</dbReference>
<feature type="domain" description="HTH lysR-type" evidence="5">
    <location>
        <begin position="8"/>
        <end position="65"/>
    </location>
</feature>
<accession>A0ABT7W411</accession>
<dbReference type="SUPFAM" id="SSF46785">
    <property type="entry name" value="Winged helix' DNA-binding domain"/>
    <property type="match status" value="1"/>
</dbReference>
<dbReference type="EMBL" id="JAUDJE010000010">
    <property type="protein sequence ID" value="MDM9559932.1"/>
    <property type="molecule type" value="Genomic_DNA"/>
</dbReference>
<dbReference type="PANTHER" id="PTHR30419">
    <property type="entry name" value="HTH-TYPE TRANSCRIPTIONAL REGULATOR YBHD"/>
    <property type="match status" value="1"/>
</dbReference>